<dbReference type="Proteomes" id="UP001186944">
    <property type="component" value="Unassembled WGS sequence"/>
</dbReference>
<name>A0AA88Y6H9_PINIB</name>
<dbReference type="PROSITE" id="PS51089">
    <property type="entry name" value="HP"/>
    <property type="match status" value="1"/>
</dbReference>
<evidence type="ECO:0000313" key="7">
    <source>
        <dbReference type="EMBL" id="KAK3095426.1"/>
    </source>
</evidence>
<feature type="domain" description="HP" evidence="6">
    <location>
        <begin position="511"/>
        <end position="576"/>
    </location>
</feature>
<dbReference type="SUPFAM" id="SSF47050">
    <property type="entry name" value="VHP, Villin headpiece domain"/>
    <property type="match status" value="1"/>
</dbReference>
<dbReference type="AlphaFoldDB" id="A0AA88Y6H9"/>
<feature type="region of interest" description="Disordered" evidence="5">
    <location>
        <begin position="1"/>
        <end position="182"/>
    </location>
</feature>
<feature type="compositionally biased region" description="Basic and acidic residues" evidence="5">
    <location>
        <begin position="110"/>
        <end position="119"/>
    </location>
</feature>
<evidence type="ECO:0000256" key="2">
    <source>
        <dbReference type="ARBA" id="ARBA00022490"/>
    </source>
</evidence>
<dbReference type="PANTHER" id="PTHR24213:SF9">
    <property type="entry name" value="UNCOORDINATED 115A, ISOFORM B-RELATED"/>
    <property type="match status" value="1"/>
</dbReference>
<dbReference type="Gene3D" id="1.10.950.10">
    <property type="entry name" value="Villin headpiece domain"/>
    <property type="match status" value="1"/>
</dbReference>
<accession>A0AA88Y6H9</accession>
<comment type="caution">
    <text evidence="7">The sequence shown here is derived from an EMBL/GenBank/DDBJ whole genome shotgun (WGS) entry which is preliminary data.</text>
</comment>
<evidence type="ECO:0000259" key="6">
    <source>
        <dbReference type="PROSITE" id="PS51089"/>
    </source>
</evidence>
<dbReference type="GO" id="GO:0030032">
    <property type="term" value="P:lamellipodium assembly"/>
    <property type="evidence" value="ECO:0007669"/>
    <property type="project" value="TreeGrafter"/>
</dbReference>
<keyword evidence="4" id="KW-0677">Repeat</keyword>
<feature type="compositionally biased region" description="Polar residues" evidence="5">
    <location>
        <begin position="122"/>
        <end position="137"/>
    </location>
</feature>
<comment type="subcellular location">
    <subcellularLocation>
        <location evidence="1">Cytoplasm</location>
    </subcellularLocation>
</comment>
<dbReference type="GO" id="GO:0051015">
    <property type="term" value="F:actin filament binding"/>
    <property type="evidence" value="ECO:0007669"/>
    <property type="project" value="TreeGrafter"/>
</dbReference>
<feature type="compositionally biased region" description="Low complexity" evidence="5">
    <location>
        <begin position="29"/>
        <end position="41"/>
    </location>
</feature>
<dbReference type="InterPro" id="IPR003128">
    <property type="entry name" value="Villin_headpiece"/>
</dbReference>
<keyword evidence="2" id="KW-0963">Cytoplasm</keyword>
<proteinExistence type="predicted"/>
<gene>
    <name evidence="7" type="ORF">FSP39_014527</name>
</gene>
<feature type="region of interest" description="Disordered" evidence="5">
    <location>
        <begin position="306"/>
        <end position="326"/>
    </location>
</feature>
<feature type="compositionally biased region" description="Basic and acidic residues" evidence="5">
    <location>
        <begin position="42"/>
        <end position="70"/>
    </location>
</feature>
<dbReference type="EMBL" id="VSWD01000008">
    <property type="protein sequence ID" value="KAK3095426.1"/>
    <property type="molecule type" value="Genomic_DNA"/>
</dbReference>
<feature type="non-terminal residue" evidence="7">
    <location>
        <position position="1"/>
    </location>
</feature>
<dbReference type="GO" id="GO:0007010">
    <property type="term" value="P:cytoskeleton organization"/>
    <property type="evidence" value="ECO:0007669"/>
    <property type="project" value="InterPro"/>
</dbReference>
<sequence>TGQKSTKHKKDSDGEPDPTPRKSPKRSGQRSSASGQRSPSSEGHDRPISPSRHDGEERQVILESRVEARSHSALSTSPKHTDEPMDYDQKENIGDMSVRMSGTKTPTKVSGKDSDKEPFTPRSINQLNAPQATSTPAPNGIISTGHALSVSVDSDQDQTDQSDDEAFTPSDQQDSYDRNPAVDYGKFYNTSYLVGAKSTYLQKASVKPIKKVHSSPHFHRPVNFSYSREPPEFLKSKKTTGTKVIVRRTRRASSPSDLKNEEAIRMSMFPGGKPPKPNEITKIEQEDWPGPPSLAAILPEIIRARRKSKGEEDDDDDEDMTPTQDEHLIKEIQEISKFKDKSGIGKIIYKELEAKKAQPPKPLNPWKASRVPSAKFEPRYSTRYQSPMFASPSRFLDRPRRSWDDSDIQRGYRTMSTMANYPVPRPGYGSYGLTPRAATLPLSGLFGGPLTYRFYDFDETDIAHRPASAQLFDITLVPYYTLQHESHTTSSILGGQGMSILSLQRSTWHTEAEPQVYPYDRLKITNFDLPKDVDRNMLEIHLSPEEFSDIFKMGKEEFYKIAEWRRNDIKRKADLF</sequence>
<dbReference type="InterPro" id="IPR036886">
    <property type="entry name" value="Villin_headpiece_dom_sf"/>
</dbReference>
<protein>
    <recommendedName>
        <fullName evidence="6">HP domain-containing protein</fullName>
    </recommendedName>
</protein>
<feature type="compositionally biased region" description="Basic residues" evidence="5">
    <location>
        <begin position="209"/>
        <end position="220"/>
    </location>
</feature>
<dbReference type="PANTHER" id="PTHR24213">
    <property type="entry name" value="ACTIN-BINDING LIM PROTEIN"/>
    <property type="match status" value="1"/>
</dbReference>
<evidence type="ECO:0000256" key="4">
    <source>
        <dbReference type="ARBA" id="ARBA00022737"/>
    </source>
</evidence>
<feature type="compositionally biased region" description="Acidic residues" evidence="5">
    <location>
        <begin position="154"/>
        <end position="166"/>
    </location>
</feature>
<keyword evidence="8" id="KW-1185">Reference proteome</keyword>
<dbReference type="GO" id="GO:0015629">
    <property type="term" value="C:actin cytoskeleton"/>
    <property type="evidence" value="ECO:0007669"/>
    <property type="project" value="TreeGrafter"/>
</dbReference>
<dbReference type="InterPro" id="IPR032402">
    <property type="entry name" value="AbLIM_anchor"/>
</dbReference>
<feature type="compositionally biased region" description="Basic and acidic residues" evidence="5">
    <location>
        <begin position="79"/>
        <end position="93"/>
    </location>
</feature>
<evidence type="ECO:0000256" key="3">
    <source>
        <dbReference type="ARBA" id="ARBA00022553"/>
    </source>
</evidence>
<feature type="region of interest" description="Disordered" evidence="5">
    <location>
        <begin position="209"/>
        <end position="242"/>
    </location>
</feature>
<evidence type="ECO:0000256" key="1">
    <source>
        <dbReference type="ARBA" id="ARBA00004496"/>
    </source>
</evidence>
<keyword evidence="3" id="KW-0597">Phosphoprotein</keyword>
<evidence type="ECO:0000256" key="5">
    <source>
        <dbReference type="SAM" id="MobiDB-lite"/>
    </source>
</evidence>
<dbReference type="Pfam" id="PF02209">
    <property type="entry name" value="VHP"/>
    <property type="match status" value="1"/>
</dbReference>
<evidence type="ECO:0000313" key="8">
    <source>
        <dbReference type="Proteomes" id="UP001186944"/>
    </source>
</evidence>
<reference evidence="7" key="1">
    <citation type="submission" date="2019-08" db="EMBL/GenBank/DDBJ databases">
        <title>The improved chromosome-level genome for the pearl oyster Pinctada fucata martensii using PacBio sequencing and Hi-C.</title>
        <authorList>
            <person name="Zheng Z."/>
        </authorList>
    </citation>
    <scope>NUCLEOTIDE SEQUENCE</scope>
    <source>
        <strain evidence="7">ZZ-2019</strain>
        <tissue evidence="7">Adductor muscle</tissue>
    </source>
</reference>
<organism evidence="7 8">
    <name type="scientific">Pinctada imbricata</name>
    <name type="common">Atlantic pearl-oyster</name>
    <name type="synonym">Pinctada martensii</name>
    <dbReference type="NCBI Taxonomy" id="66713"/>
    <lineage>
        <taxon>Eukaryota</taxon>
        <taxon>Metazoa</taxon>
        <taxon>Spiralia</taxon>
        <taxon>Lophotrochozoa</taxon>
        <taxon>Mollusca</taxon>
        <taxon>Bivalvia</taxon>
        <taxon>Autobranchia</taxon>
        <taxon>Pteriomorphia</taxon>
        <taxon>Pterioida</taxon>
        <taxon>Pterioidea</taxon>
        <taxon>Pteriidae</taxon>
        <taxon>Pinctada</taxon>
    </lineage>
</organism>
<dbReference type="Pfam" id="PF16182">
    <property type="entry name" value="AbLIM_anchor"/>
    <property type="match status" value="1"/>
</dbReference>
<feature type="compositionally biased region" description="Acidic residues" evidence="5">
    <location>
        <begin position="311"/>
        <end position="320"/>
    </location>
</feature>
<dbReference type="SMART" id="SM00153">
    <property type="entry name" value="VHP"/>
    <property type="match status" value="1"/>
</dbReference>
<dbReference type="InterPro" id="IPR051618">
    <property type="entry name" value="Actin-binding_LIM"/>
</dbReference>